<evidence type="ECO:0000313" key="10">
    <source>
        <dbReference type="EMBL" id="KYF57123.1"/>
    </source>
</evidence>
<dbReference type="SUPFAM" id="SSF82679">
    <property type="entry name" value="N-utilization substance G protein NusG, N-terminal domain"/>
    <property type="match status" value="1"/>
</dbReference>
<protein>
    <recommendedName>
        <fullName evidence="5 6">Transcription termination/antitermination protein NusG</fullName>
    </recommendedName>
</protein>
<keyword evidence="1 5" id="KW-0806">Transcription termination</keyword>
<dbReference type="InterPro" id="IPR005824">
    <property type="entry name" value="KOW"/>
</dbReference>
<comment type="caution">
    <text evidence="10">The sequence shown here is derived from an EMBL/GenBank/DDBJ whole genome shotgun (WGS) entry which is preliminary data.</text>
</comment>
<keyword evidence="2 5" id="KW-0889">Transcription antitermination</keyword>
<dbReference type="Gene3D" id="3.30.70.940">
    <property type="entry name" value="NusG, N-terminal domain"/>
    <property type="match status" value="1"/>
</dbReference>
<dbReference type="GO" id="GO:0032784">
    <property type="term" value="P:regulation of DNA-templated transcription elongation"/>
    <property type="evidence" value="ECO:0007669"/>
    <property type="project" value="InterPro"/>
</dbReference>
<sequence>MKKWYVIQTYLGFETKVRDALHQRFRQHGLESALGEILIPSEAITEPASRSSGAGVKPRRTFPGYIFAELEMNDRAFDLVKGTPRVVRFLGDRAPRQVSRAEIEAVRRGFREGALKPRPRVAFAVGDAVRVNEGPFANFTGTVASVDPDKRKVKVTISIFGRPTAIALDTTAVGKLEGRAAA</sequence>
<dbReference type="InterPro" id="IPR043425">
    <property type="entry name" value="NusG-like"/>
</dbReference>
<name>A0A150PN98_SORCE</name>
<dbReference type="PRINTS" id="PR00338">
    <property type="entry name" value="NUSGTNSCPFCT"/>
</dbReference>
<dbReference type="Pfam" id="PF02357">
    <property type="entry name" value="NusG"/>
    <property type="match status" value="1"/>
</dbReference>
<dbReference type="InterPro" id="IPR006645">
    <property type="entry name" value="NGN-like_dom"/>
</dbReference>
<dbReference type="Gene3D" id="2.30.30.30">
    <property type="match status" value="1"/>
</dbReference>
<evidence type="ECO:0000256" key="1">
    <source>
        <dbReference type="ARBA" id="ARBA00022472"/>
    </source>
</evidence>
<organism evidence="10 13">
    <name type="scientific">Sorangium cellulosum</name>
    <name type="common">Polyangium cellulosum</name>
    <dbReference type="NCBI Taxonomy" id="56"/>
    <lineage>
        <taxon>Bacteria</taxon>
        <taxon>Pseudomonadati</taxon>
        <taxon>Myxococcota</taxon>
        <taxon>Polyangia</taxon>
        <taxon>Polyangiales</taxon>
        <taxon>Polyangiaceae</taxon>
        <taxon>Sorangium</taxon>
    </lineage>
</organism>
<dbReference type="SMART" id="SM00738">
    <property type="entry name" value="NGN"/>
    <property type="match status" value="1"/>
</dbReference>
<comment type="function">
    <text evidence="5 7">Participates in transcription elongation, termination and antitermination.</text>
</comment>
<dbReference type="GO" id="GO:0005829">
    <property type="term" value="C:cytosol"/>
    <property type="evidence" value="ECO:0007669"/>
    <property type="project" value="TreeGrafter"/>
</dbReference>
<evidence type="ECO:0000313" key="11">
    <source>
        <dbReference type="EMBL" id="KYG11136.1"/>
    </source>
</evidence>
<proteinExistence type="inferred from homology"/>
<dbReference type="AlphaFoldDB" id="A0A150PN98"/>
<dbReference type="InterPro" id="IPR036735">
    <property type="entry name" value="NGN_dom_sf"/>
</dbReference>
<dbReference type="HAMAP" id="MF_00948">
    <property type="entry name" value="NusG"/>
    <property type="match status" value="1"/>
</dbReference>
<dbReference type="EMBL" id="JELX01001925">
    <property type="protein sequence ID" value="KYF57123.1"/>
    <property type="molecule type" value="Genomic_DNA"/>
</dbReference>
<keyword evidence="4 5" id="KW-0804">Transcription</keyword>
<reference evidence="12 13" key="1">
    <citation type="submission" date="2014-02" db="EMBL/GenBank/DDBJ databases">
        <title>The small core and large imbalanced accessory genome model reveals a collaborative survival strategy of Sorangium cellulosum strains in nature.</title>
        <authorList>
            <person name="Han K."/>
            <person name="Peng R."/>
            <person name="Blom J."/>
            <person name="Li Y.-Z."/>
        </authorList>
    </citation>
    <scope>NUCLEOTIDE SEQUENCE [LARGE SCALE GENOMIC DNA]</scope>
    <source>
        <strain evidence="11 12">So0007-03</strain>
        <strain evidence="10 13">So0157-18</strain>
    </source>
</reference>
<dbReference type="InterPro" id="IPR047050">
    <property type="entry name" value="NGN"/>
</dbReference>
<evidence type="ECO:0000313" key="13">
    <source>
        <dbReference type="Proteomes" id="UP000075604"/>
    </source>
</evidence>
<accession>A0A150PN98</accession>
<dbReference type="Proteomes" id="UP000075604">
    <property type="component" value="Unassembled WGS sequence"/>
</dbReference>
<evidence type="ECO:0000259" key="9">
    <source>
        <dbReference type="SMART" id="SM00739"/>
    </source>
</evidence>
<dbReference type="NCBIfam" id="TIGR00922">
    <property type="entry name" value="nusG"/>
    <property type="match status" value="1"/>
</dbReference>
<evidence type="ECO:0000256" key="7">
    <source>
        <dbReference type="RuleBase" id="RU000538"/>
    </source>
</evidence>
<feature type="domain" description="NusG-like N-terminal" evidence="8">
    <location>
        <begin position="1"/>
        <end position="110"/>
    </location>
</feature>
<gene>
    <name evidence="5" type="primary">nusG</name>
    <name evidence="10" type="ORF">BE04_44720</name>
    <name evidence="11" type="ORF">BE21_08625</name>
</gene>
<dbReference type="InterPro" id="IPR014722">
    <property type="entry name" value="Rib_uL2_dom2"/>
</dbReference>
<evidence type="ECO:0000256" key="2">
    <source>
        <dbReference type="ARBA" id="ARBA00022814"/>
    </source>
</evidence>
<dbReference type="CDD" id="cd06091">
    <property type="entry name" value="KOW_NusG"/>
    <property type="match status" value="1"/>
</dbReference>
<evidence type="ECO:0000313" key="12">
    <source>
        <dbReference type="Proteomes" id="UP000075502"/>
    </source>
</evidence>
<evidence type="ECO:0000256" key="4">
    <source>
        <dbReference type="ARBA" id="ARBA00023163"/>
    </source>
</evidence>
<evidence type="ECO:0000256" key="6">
    <source>
        <dbReference type="NCBIfam" id="TIGR00922"/>
    </source>
</evidence>
<dbReference type="SMART" id="SM00739">
    <property type="entry name" value="KOW"/>
    <property type="match status" value="1"/>
</dbReference>
<feature type="domain" description="KOW" evidence="9">
    <location>
        <begin position="122"/>
        <end position="149"/>
    </location>
</feature>
<comment type="similarity">
    <text evidence="5 7">Belongs to the NusG family.</text>
</comment>
<dbReference type="GO" id="GO:0031564">
    <property type="term" value="P:transcription antitermination"/>
    <property type="evidence" value="ECO:0007669"/>
    <property type="project" value="UniProtKB-UniRule"/>
</dbReference>
<dbReference type="Proteomes" id="UP000075502">
    <property type="component" value="Unassembled WGS sequence"/>
</dbReference>
<dbReference type="GO" id="GO:0006353">
    <property type="term" value="P:DNA-templated transcription termination"/>
    <property type="evidence" value="ECO:0007669"/>
    <property type="project" value="UniProtKB-UniRule"/>
</dbReference>
<dbReference type="PANTHER" id="PTHR30265">
    <property type="entry name" value="RHO-INTERACTING TRANSCRIPTION TERMINATION FACTOR NUSG"/>
    <property type="match status" value="1"/>
</dbReference>
<evidence type="ECO:0000256" key="3">
    <source>
        <dbReference type="ARBA" id="ARBA00023015"/>
    </source>
</evidence>
<dbReference type="InterPro" id="IPR008991">
    <property type="entry name" value="Translation_prot_SH3-like_sf"/>
</dbReference>
<dbReference type="PANTHER" id="PTHR30265:SF2">
    <property type="entry name" value="TRANSCRIPTION TERMINATION_ANTITERMINATION PROTEIN NUSG"/>
    <property type="match status" value="1"/>
</dbReference>
<dbReference type="EMBL" id="JEME01000125">
    <property type="protein sequence ID" value="KYG11136.1"/>
    <property type="molecule type" value="Genomic_DNA"/>
</dbReference>
<evidence type="ECO:0000256" key="5">
    <source>
        <dbReference type="HAMAP-Rule" id="MF_00948"/>
    </source>
</evidence>
<dbReference type="CDD" id="cd09891">
    <property type="entry name" value="NGN_Bact_1"/>
    <property type="match status" value="1"/>
</dbReference>
<dbReference type="Pfam" id="PF00467">
    <property type="entry name" value="KOW"/>
    <property type="match status" value="1"/>
</dbReference>
<dbReference type="InterPro" id="IPR001062">
    <property type="entry name" value="Transcrpt_antiterm_NusG"/>
</dbReference>
<dbReference type="SUPFAM" id="SSF50104">
    <property type="entry name" value="Translation proteins SH3-like domain"/>
    <property type="match status" value="1"/>
</dbReference>
<dbReference type="GO" id="GO:0006354">
    <property type="term" value="P:DNA-templated transcription elongation"/>
    <property type="evidence" value="ECO:0007669"/>
    <property type="project" value="UniProtKB-UniRule"/>
</dbReference>
<evidence type="ECO:0000259" key="8">
    <source>
        <dbReference type="SMART" id="SM00738"/>
    </source>
</evidence>
<keyword evidence="3 5" id="KW-0805">Transcription regulation</keyword>